<dbReference type="RefSeq" id="WP_336541215.1">
    <property type="nucleotide sequence ID" value="NZ_JBBAYL010000004.1"/>
</dbReference>
<organism evidence="1 2">
    <name type="scientific">Streptomyces brasiliscabiei</name>
    <dbReference type="NCBI Taxonomy" id="2736302"/>
    <lineage>
        <taxon>Bacteria</taxon>
        <taxon>Bacillati</taxon>
        <taxon>Actinomycetota</taxon>
        <taxon>Actinomycetes</taxon>
        <taxon>Kitasatosporales</taxon>
        <taxon>Streptomycetaceae</taxon>
        <taxon>Streptomyces</taxon>
    </lineage>
</organism>
<name>A0ABU8GAI0_9ACTN</name>
<dbReference type="Pfam" id="PF05973">
    <property type="entry name" value="Gp49"/>
    <property type="match status" value="1"/>
</dbReference>
<evidence type="ECO:0000313" key="2">
    <source>
        <dbReference type="Proteomes" id="UP001365781"/>
    </source>
</evidence>
<dbReference type="InterPro" id="IPR009241">
    <property type="entry name" value="HigB-like"/>
</dbReference>
<comment type="caution">
    <text evidence="1">The sequence shown here is derived from an EMBL/GenBank/DDBJ whole genome shotgun (WGS) entry which is preliminary data.</text>
</comment>
<dbReference type="Proteomes" id="UP001365781">
    <property type="component" value="Unassembled WGS sequence"/>
</dbReference>
<accession>A0ABU8GAI0</accession>
<protein>
    <submittedName>
        <fullName evidence="1">Type II toxin-antitoxin system RelE/ParE family toxin</fullName>
    </submittedName>
</protein>
<gene>
    <name evidence="1" type="ORF">WB403_13530</name>
</gene>
<keyword evidence="2" id="KW-1185">Reference proteome</keyword>
<evidence type="ECO:0000313" key="1">
    <source>
        <dbReference type="EMBL" id="MEI5610190.1"/>
    </source>
</evidence>
<dbReference type="EMBL" id="JBBAYM010000007">
    <property type="protein sequence ID" value="MEI5610190.1"/>
    <property type="molecule type" value="Genomic_DNA"/>
</dbReference>
<sequence length="134" mass="15114">MTEVRAGVERGDVNVHLTHEVDQWLHELEKSDPDSYVLVNQAIWNLACHGPAEGRPSVDRIKGSALHNLRELRPGSSGRSEVRVLFMFDPWRSAILSVAGDKAGSRKAWYDEAIPLAERRYAEYVADRMKESGK</sequence>
<reference evidence="1 2" key="1">
    <citation type="submission" date="2024-03" db="EMBL/GenBank/DDBJ databases">
        <title>First Report of Pectobacterium brasiliscabiei causing potato scab in china.</title>
        <authorList>
            <person name="Handique U."/>
        </authorList>
    </citation>
    <scope>NUCLEOTIDE SEQUENCE [LARGE SCALE GENOMIC DNA]</scope>
    <source>
        <strain evidence="1 2">ZRIMU1503</strain>
    </source>
</reference>
<proteinExistence type="predicted"/>